<dbReference type="AlphaFoldDB" id="A0A368G3W5"/>
<dbReference type="Proteomes" id="UP000252519">
    <property type="component" value="Unassembled WGS sequence"/>
</dbReference>
<organism evidence="1 2">
    <name type="scientific">Ancylostoma caninum</name>
    <name type="common">Dog hookworm</name>
    <dbReference type="NCBI Taxonomy" id="29170"/>
    <lineage>
        <taxon>Eukaryota</taxon>
        <taxon>Metazoa</taxon>
        <taxon>Ecdysozoa</taxon>
        <taxon>Nematoda</taxon>
        <taxon>Chromadorea</taxon>
        <taxon>Rhabditida</taxon>
        <taxon>Rhabditina</taxon>
        <taxon>Rhabditomorpha</taxon>
        <taxon>Strongyloidea</taxon>
        <taxon>Ancylostomatidae</taxon>
        <taxon>Ancylostomatinae</taxon>
        <taxon>Ancylostoma</taxon>
    </lineage>
</organism>
<name>A0A368G3W5_ANCCA</name>
<sequence length="62" mass="7005">MKCNDDTGKTARQVWTPESKAEGVARIIAAFEPADAPEKKEEKKVLYHCQPVALMNNNFVWV</sequence>
<dbReference type="STRING" id="29170.A0A368G3W5"/>
<keyword evidence="2" id="KW-1185">Reference proteome</keyword>
<accession>A0A368G3W5</accession>
<proteinExistence type="predicted"/>
<gene>
    <name evidence="1" type="ORF">ANCCAN_16128</name>
</gene>
<comment type="caution">
    <text evidence="1">The sequence shown here is derived from an EMBL/GenBank/DDBJ whole genome shotgun (WGS) entry which is preliminary data.</text>
</comment>
<dbReference type="EMBL" id="JOJR01000430">
    <property type="protein sequence ID" value="RCN37969.1"/>
    <property type="molecule type" value="Genomic_DNA"/>
</dbReference>
<reference evidence="1 2" key="1">
    <citation type="submission" date="2014-10" db="EMBL/GenBank/DDBJ databases">
        <title>Draft genome of the hookworm Ancylostoma caninum.</title>
        <authorList>
            <person name="Mitreva M."/>
        </authorList>
    </citation>
    <scope>NUCLEOTIDE SEQUENCE [LARGE SCALE GENOMIC DNA]</scope>
    <source>
        <strain evidence="1 2">Baltimore</strain>
    </source>
</reference>
<protein>
    <submittedName>
        <fullName evidence="1">Uncharacterized protein</fullName>
    </submittedName>
</protein>
<evidence type="ECO:0000313" key="1">
    <source>
        <dbReference type="EMBL" id="RCN37969.1"/>
    </source>
</evidence>
<evidence type="ECO:0000313" key="2">
    <source>
        <dbReference type="Proteomes" id="UP000252519"/>
    </source>
</evidence>